<evidence type="ECO:0000313" key="1">
    <source>
        <dbReference type="EMBL" id="KAG8004089.1"/>
    </source>
</evidence>
<dbReference type="EMBL" id="CM024791">
    <property type="protein sequence ID" value="KAG8004089.1"/>
    <property type="molecule type" value="Genomic_DNA"/>
</dbReference>
<keyword evidence="2" id="KW-1185">Reference proteome</keyword>
<reference evidence="1" key="1">
    <citation type="submission" date="2020-04" db="EMBL/GenBank/DDBJ databases">
        <title>A chromosome-scale assembly and high-density genetic map of the yellow drum (Nibea albiflora) genome.</title>
        <authorList>
            <person name="Xu D."/>
            <person name="Zhang W."/>
            <person name="Chen R."/>
            <person name="Tan P."/>
            <person name="Wang L."/>
            <person name="Song H."/>
            <person name="Tian L."/>
            <person name="Zhu Q."/>
            <person name="Wang B."/>
        </authorList>
    </citation>
    <scope>NUCLEOTIDE SEQUENCE</scope>
    <source>
        <strain evidence="1">ZJHYS-2018</strain>
    </source>
</reference>
<dbReference type="Proteomes" id="UP000805704">
    <property type="component" value="Chromosome 3"/>
</dbReference>
<organism evidence="1 2">
    <name type="scientific">Nibea albiflora</name>
    <name type="common">Yellow drum</name>
    <name type="synonym">Corvina albiflora</name>
    <dbReference type="NCBI Taxonomy" id="240163"/>
    <lineage>
        <taxon>Eukaryota</taxon>
        <taxon>Metazoa</taxon>
        <taxon>Chordata</taxon>
        <taxon>Craniata</taxon>
        <taxon>Vertebrata</taxon>
        <taxon>Euteleostomi</taxon>
        <taxon>Actinopterygii</taxon>
        <taxon>Neopterygii</taxon>
        <taxon>Teleostei</taxon>
        <taxon>Neoteleostei</taxon>
        <taxon>Acanthomorphata</taxon>
        <taxon>Eupercaria</taxon>
        <taxon>Sciaenidae</taxon>
        <taxon>Nibea</taxon>
    </lineage>
</organism>
<accession>A0ACB7EPU0</accession>
<name>A0ACB7EPU0_NIBAL</name>
<proteinExistence type="predicted"/>
<gene>
    <name evidence="1" type="ORF">GBF38_008178</name>
</gene>
<evidence type="ECO:0000313" key="2">
    <source>
        <dbReference type="Proteomes" id="UP000805704"/>
    </source>
</evidence>
<sequence>MRHSKRMRSPGVWLDEYSWEERMECRKRRKRDSHSSERENKSRRTHRHHKTHEGHYLETRSLNQRLDTREGPSLDMVCEEGAREDTYKDRDEDWHHYSKSSGRSGRSGRSRRSSRRNRDRRRRRSHSRHRSSSVREPLPPPF</sequence>
<comment type="caution">
    <text evidence="1">The sequence shown here is derived from an EMBL/GenBank/DDBJ whole genome shotgun (WGS) entry which is preliminary data.</text>
</comment>
<protein>
    <submittedName>
        <fullName evidence="1">Uncharacterized protein</fullName>
    </submittedName>
</protein>